<evidence type="ECO:0000313" key="2">
    <source>
        <dbReference type="Proteomes" id="UP001143856"/>
    </source>
</evidence>
<accession>A0ACC1MHD2</accession>
<protein>
    <submittedName>
        <fullName evidence="1">Uncharacterized protein</fullName>
    </submittedName>
</protein>
<gene>
    <name evidence="1" type="ORF">NUW58_g10663</name>
</gene>
<sequence length="156" mass="17113">MLPVVVEPLPSALWRLAHLQIVHNHIVRTGLRRLPLAHIPAHRYVKQNSPVLDGPSSGGHRILHNRPSINVPHEPSTPLRLPIPSDSGPTTLPHEVVADSSVRHIWNLSAADQMLLGIFCIVKSPVQAGMVFAVAIPTLGDVDLTFMGPHERLPRQ</sequence>
<reference evidence="1" key="1">
    <citation type="submission" date="2022-10" db="EMBL/GenBank/DDBJ databases">
        <title>Genome Sequence of Xylaria curta.</title>
        <authorList>
            <person name="Buettner E."/>
        </authorList>
    </citation>
    <scope>NUCLEOTIDE SEQUENCE</scope>
    <source>
        <strain evidence="1">Babe10</strain>
    </source>
</reference>
<keyword evidence="2" id="KW-1185">Reference proteome</keyword>
<dbReference type="Proteomes" id="UP001143856">
    <property type="component" value="Unassembled WGS sequence"/>
</dbReference>
<dbReference type="EMBL" id="JAPDGR010005114">
    <property type="protein sequence ID" value="KAJ2966432.1"/>
    <property type="molecule type" value="Genomic_DNA"/>
</dbReference>
<proteinExistence type="predicted"/>
<comment type="caution">
    <text evidence="1">The sequence shown here is derived from an EMBL/GenBank/DDBJ whole genome shotgun (WGS) entry which is preliminary data.</text>
</comment>
<name>A0ACC1MHD2_9PEZI</name>
<evidence type="ECO:0000313" key="1">
    <source>
        <dbReference type="EMBL" id="KAJ2966432.1"/>
    </source>
</evidence>
<organism evidence="1 2">
    <name type="scientific">Xylaria curta</name>
    <dbReference type="NCBI Taxonomy" id="42375"/>
    <lineage>
        <taxon>Eukaryota</taxon>
        <taxon>Fungi</taxon>
        <taxon>Dikarya</taxon>
        <taxon>Ascomycota</taxon>
        <taxon>Pezizomycotina</taxon>
        <taxon>Sordariomycetes</taxon>
        <taxon>Xylariomycetidae</taxon>
        <taxon>Xylariales</taxon>
        <taxon>Xylariaceae</taxon>
        <taxon>Xylaria</taxon>
    </lineage>
</organism>